<evidence type="ECO:0000313" key="2">
    <source>
        <dbReference type="Proteomes" id="UP000319094"/>
    </source>
</evidence>
<keyword evidence="2" id="KW-1185">Reference proteome</keyword>
<dbReference type="AlphaFoldDB" id="A0A542Y9M8"/>
<accession>A0A542Y9M8</accession>
<protein>
    <submittedName>
        <fullName evidence="1">Uncharacterized protein</fullName>
    </submittedName>
</protein>
<evidence type="ECO:0000313" key="1">
    <source>
        <dbReference type="EMBL" id="TQL44781.1"/>
    </source>
</evidence>
<sequence>MQQTRPAIFPVVESVRSYAEFISGTALYAALESFVDKTDSQIALTERSDEFSALQGGTAADTYWRDRIKKEGWPTPA</sequence>
<proteinExistence type="predicted"/>
<organism evidence="1 2">
    <name type="scientific">Leucobacter komagatae</name>
    <dbReference type="NCBI Taxonomy" id="55969"/>
    <lineage>
        <taxon>Bacteria</taxon>
        <taxon>Bacillati</taxon>
        <taxon>Actinomycetota</taxon>
        <taxon>Actinomycetes</taxon>
        <taxon>Micrococcales</taxon>
        <taxon>Microbacteriaceae</taxon>
        <taxon>Leucobacter</taxon>
    </lineage>
</organism>
<comment type="caution">
    <text evidence="1">The sequence shown here is derived from an EMBL/GenBank/DDBJ whole genome shotgun (WGS) entry which is preliminary data.</text>
</comment>
<dbReference type="EMBL" id="VFON01000001">
    <property type="protein sequence ID" value="TQL44781.1"/>
    <property type="molecule type" value="Genomic_DNA"/>
</dbReference>
<gene>
    <name evidence="1" type="ORF">FB468_2851</name>
</gene>
<dbReference type="Proteomes" id="UP000319094">
    <property type="component" value="Unassembled WGS sequence"/>
</dbReference>
<name>A0A542Y9M8_9MICO</name>
<dbReference type="RefSeq" id="WP_141887906.1">
    <property type="nucleotide sequence ID" value="NZ_BAAAUY010000018.1"/>
</dbReference>
<dbReference type="OrthoDB" id="5089808at2"/>
<reference evidence="1 2" key="1">
    <citation type="submission" date="2019-06" db="EMBL/GenBank/DDBJ databases">
        <title>Sequencing the genomes of 1000 actinobacteria strains.</title>
        <authorList>
            <person name="Klenk H.-P."/>
        </authorList>
    </citation>
    <scope>NUCLEOTIDE SEQUENCE [LARGE SCALE GENOMIC DNA]</scope>
    <source>
        <strain evidence="1 2">DSM 8803</strain>
    </source>
</reference>